<protein>
    <submittedName>
        <fullName evidence="4">[FeFe] hydrogenase H-cluster maturation GTPase HydF</fullName>
    </submittedName>
</protein>
<dbReference type="CDD" id="cd00880">
    <property type="entry name" value="Era_like"/>
    <property type="match status" value="1"/>
</dbReference>
<dbReference type="Gene3D" id="3.40.50.300">
    <property type="entry name" value="P-loop containing nucleotide triphosphate hydrolases"/>
    <property type="match status" value="1"/>
</dbReference>
<sequence>MADLNGTPSANRAHIAFFGRRNAGKSSLVNAIAAQALSIVSPVAGTTTDPVRKSMELLPLGPVVIIDTPGIDDAGEVGSLRVQRALRELNRADAAVLVVDAAAGLTDEDRELLRRFDKKGVPHITVYNKCDLCGVPCGEGEIAVSARTGENIDVLKERLARLVQAGDGGRRLLGDLLSPGDAVVLVTPIDASAPKGRIILPQVQAIRDILDAQAACAVVQPAQLPAMLKRLGRPRLVVTDSQAFETVKRMVPEDVPLTSFSILFARFKGVLDTAVRGAEALKTLRDGDRVLICEGCTHHRQCEDIGTVKLPGWIRRFTGVEPQFAFTSGGEFPEDLSPYALVVHCGGCMLNEREMRYRRGLAADSGVPYTNYGIIIAYMNGILHRSLEPFPEYGKKAGE</sequence>
<dbReference type="GO" id="GO:0030488">
    <property type="term" value="P:tRNA methylation"/>
    <property type="evidence" value="ECO:0007669"/>
    <property type="project" value="TreeGrafter"/>
</dbReference>
<dbReference type="InterPro" id="IPR027417">
    <property type="entry name" value="P-loop_NTPase"/>
</dbReference>
<reference evidence="4" key="2">
    <citation type="journal article" date="2021" name="PeerJ">
        <title>Extensive microbial diversity within the chicken gut microbiome revealed by metagenomics and culture.</title>
        <authorList>
            <person name="Gilroy R."/>
            <person name="Ravi A."/>
            <person name="Getino M."/>
            <person name="Pursley I."/>
            <person name="Horton D.L."/>
            <person name="Alikhan N.F."/>
            <person name="Baker D."/>
            <person name="Gharbi K."/>
            <person name="Hall N."/>
            <person name="Watson M."/>
            <person name="Adriaenssens E.M."/>
            <person name="Foster-Nyarko E."/>
            <person name="Jarju S."/>
            <person name="Secka A."/>
            <person name="Antonio M."/>
            <person name="Oren A."/>
            <person name="Chaudhuri R.R."/>
            <person name="La Ragione R."/>
            <person name="Hildebrand F."/>
            <person name="Pallen M.J."/>
        </authorList>
    </citation>
    <scope>NUCLEOTIDE SEQUENCE</scope>
    <source>
        <strain evidence="4">ChiSjej6B24-2974</strain>
    </source>
</reference>
<dbReference type="Proteomes" id="UP000824260">
    <property type="component" value="Unassembled WGS sequence"/>
</dbReference>
<dbReference type="Pfam" id="PF01926">
    <property type="entry name" value="MMR_HSR1"/>
    <property type="match status" value="1"/>
</dbReference>
<dbReference type="Gene3D" id="3.40.50.11410">
    <property type="match status" value="1"/>
</dbReference>
<dbReference type="PRINTS" id="PR00326">
    <property type="entry name" value="GTP1OBG"/>
</dbReference>
<keyword evidence="1" id="KW-0547">Nucleotide-binding</keyword>
<comment type="caution">
    <text evidence="4">The sequence shown here is derived from an EMBL/GenBank/DDBJ whole genome shotgun (WGS) entry which is preliminary data.</text>
</comment>
<dbReference type="GO" id="GO:0002098">
    <property type="term" value="P:tRNA wobble uridine modification"/>
    <property type="evidence" value="ECO:0007669"/>
    <property type="project" value="TreeGrafter"/>
</dbReference>
<dbReference type="InterPro" id="IPR023873">
    <property type="entry name" value="FeFe-hyd_GTPase_HydF"/>
</dbReference>
<proteinExistence type="predicted"/>
<dbReference type="GO" id="GO:0005525">
    <property type="term" value="F:GTP binding"/>
    <property type="evidence" value="ECO:0007669"/>
    <property type="project" value="UniProtKB-KW"/>
</dbReference>
<accession>A0A9D1CWR2</accession>
<dbReference type="Gene3D" id="3.40.50.11420">
    <property type="match status" value="1"/>
</dbReference>
<reference evidence="4" key="1">
    <citation type="submission" date="2020-10" db="EMBL/GenBank/DDBJ databases">
        <authorList>
            <person name="Gilroy R."/>
        </authorList>
    </citation>
    <scope>NUCLEOTIDE SEQUENCE</scope>
    <source>
        <strain evidence="4">ChiSjej6B24-2974</strain>
    </source>
</reference>
<evidence type="ECO:0000313" key="5">
    <source>
        <dbReference type="Proteomes" id="UP000824260"/>
    </source>
</evidence>
<gene>
    <name evidence="4" type="primary">hydF</name>
    <name evidence="4" type="ORF">IAA52_07315</name>
</gene>
<dbReference type="Pfam" id="PF18133">
    <property type="entry name" value="HydF_tetramer"/>
    <property type="match status" value="1"/>
</dbReference>
<dbReference type="PANTHER" id="PTHR42714">
    <property type="entry name" value="TRNA MODIFICATION GTPASE GTPBP3"/>
    <property type="match status" value="1"/>
</dbReference>
<dbReference type="InterPro" id="IPR006073">
    <property type="entry name" value="GTP-bd"/>
</dbReference>
<dbReference type="InterPro" id="IPR040644">
    <property type="entry name" value="HydF_tetramer"/>
</dbReference>
<feature type="domain" description="AAA+ ATPase" evidence="3">
    <location>
        <begin position="11"/>
        <end position="158"/>
    </location>
</feature>
<evidence type="ECO:0000256" key="1">
    <source>
        <dbReference type="ARBA" id="ARBA00022741"/>
    </source>
</evidence>
<name>A0A9D1CWR2_9FIRM</name>
<evidence type="ECO:0000313" key="4">
    <source>
        <dbReference type="EMBL" id="HIQ82898.1"/>
    </source>
</evidence>
<keyword evidence="2" id="KW-0342">GTP-binding</keyword>
<dbReference type="Pfam" id="PF18128">
    <property type="entry name" value="HydF_dimer"/>
    <property type="match status" value="1"/>
</dbReference>
<dbReference type="AlphaFoldDB" id="A0A9D1CWR2"/>
<dbReference type="SUPFAM" id="SSF52540">
    <property type="entry name" value="P-loop containing nucleoside triphosphate hydrolases"/>
    <property type="match status" value="1"/>
</dbReference>
<evidence type="ECO:0000256" key="2">
    <source>
        <dbReference type="ARBA" id="ARBA00023134"/>
    </source>
</evidence>
<dbReference type="InterPro" id="IPR041606">
    <property type="entry name" value="HydF_dimer"/>
</dbReference>
<evidence type="ECO:0000259" key="3">
    <source>
        <dbReference type="SMART" id="SM00382"/>
    </source>
</evidence>
<dbReference type="SMART" id="SM00382">
    <property type="entry name" value="AAA"/>
    <property type="match status" value="1"/>
</dbReference>
<dbReference type="PANTHER" id="PTHR42714:SF6">
    <property type="entry name" value="TRANSLATION INITIATION FACTOR IF-2"/>
    <property type="match status" value="1"/>
</dbReference>
<dbReference type="EMBL" id="DVFZ01000072">
    <property type="protein sequence ID" value="HIQ82898.1"/>
    <property type="molecule type" value="Genomic_DNA"/>
</dbReference>
<dbReference type="GO" id="GO:0005737">
    <property type="term" value="C:cytoplasm"/>
    <property type="evidence" value="ECO:0007669"/>
    <property type="project" value="TreeGrafter"/>
</dbReference>
<dbReference type="NCBIfam" id="TIGR00231">
    <property type="entry name" value="small_GTP"/>
    <property type="match status" value="1"/>
</dbReference>
<dbReference type="InterPro" id="IPR003593">
    <property type="entry name" value="AAA+_ATPase"/>
</dbReference>
<organism evidence="4 5">
    <name type="scientific">Candidatus Pullichristensenella stercorigallinarum</name>
    <dbReference type="NCBI Taxonomy" id="2840909"/>
    <lineage>
        <taxon>Bacteria</taxon>
        <taxon>Bacillati</taxon>
        <taxon>Bacillota</taxon>
        <taxon>Clostridia</taxon>
        <taxon>Candidatus Pullichristensenella</taxon>
    </lineage>
</organism>
<dbReference type="NCBIfam" id="TIGR03918">
    <property type="entry name" value="GTP_HydF"/>
    <property type="match status" value="1"/>
</dbReference>
<dbReference type="InterPro" id="IPR005225">
    <property type="entry name" value="Small_GTP-bd"/>
</dbReference>